<dbReference type="AlphaFoldDB" id="A0A241ZF37"/>
<comment type="caution">
    <text evidence="1">The sequence shown here is derived from an EMBL/GenBank/DDBJ whole genome shotgun (WGS) entry which is preliminary data.</text>
</comment>
<organism evidence="1 2">
    <name type="scientific">Acinetobacter baumannii</name>
    <dbReference type="NCBI Taxonomy" id="470"/>
    <lineage>
        <taxon>Bacteria</taxon>
        <taxon>Pseudomonadati</taxon>
        <taxon>Pseudomonadota</taxon>
        <taxon>Gammaproteobacteria</taxon>
        <taxon>Moraxellales</taxon>
        <taxon>Moraxellaceae</taxon>
        <taxon>Acinetobacter</taxon>
        <taxon>Acinetobacter calcoaceticus/baumannii complex</taxon>
    </lineage>
</organism>
<dbReference type="Proteomes" id="UP000194699">
    <property type="component" value="Unassembled WGS sequence"/>
</dbReference>
<accession>A0A241ZF37</accession>
<dbReference type="EMBL" id="NGEL01000104">
    <property type="protein sequence ID" value="OTM87878.1"/>
    <property type="molecule type" value="Genomic_DNA"/>
</dbReference>
<gene>
    <name evidence="1" type="ORF">B9X95_09615</name>
</gene>
<reference evidence="1 2" key="1">
    <citation type="submission" date="2017-05" db="EMBL/GenBank/DDBJ databases">
        <authorList>
            <person name="Song R."/>
            <person name="Chenine A.L."/>
            <person name="Ruprecht R.M."/>
        </authorList>
    </citation>
    <scope>NUCLEOTIDE SEQUENCE [LARGE SCALE GENOMIC DNA]</scope>
    <source>
        <strain evidence="1 2">PR350</strain>
    </source>
</reference>
<evidence type="ECO:0000313" key="2">
    <source>
        <dbReference type="Proteomes" id="UP000194699"/>
    </source>
</evidence>
<protein>
    <submittedName>
        <fullName evidence="1">Uncharacterized protein</fullName>
    </submittedName>
</protein>
<dbReference type="RefSeq" id="WP_002059094.1">
    <property type="nucleotide sequence ID" value="NZ_CP028138.1"/>
</dbReference>
<evidence type="ECO:0000313" key="1">
    <source>
        <dbReference type="EMBL" id="OTM87878.1"/>
    </source>
</evidence>
<sequence length="354" mass="40820">MNENKAIFIKPNHLGLNIPKLDPVLINSNKKQGIETTFVLDSNILIKMERVVKAGNKWSSVKENGLDNLIKLLQKCNPYSVCLSPGFALKEMPPQKAKISMDFYENFCSVHLPNFVDTPNSTRKAYTDFSSDYGFVDLTTEAKLAFVLPYLNFLYLNYIEYCYSGTPIEKFKAYVDLLEEKVDLLSATEIEVAKYCFFNTTNLQEGKLKKFCQKIRENSVKYKNKRAVDINQIKQIAFNGASDIHLLHVTNAMDKKLLDNIKQDCWLVTMDKKLAAFCDLFHQISVNGVSQPYAMSTISEEMVNDEYWQSANEYFLLKSIKRREYHLSREFNLENLLPVVEDAISMFDKDFKSI</sequence>
<proteinExistence type="predicted"/>
<name>A0A241ZF37_ACIBA</name>